<dbReference type="InterPro" id="IPR027266">
    <property type="entry name" value="TrmE/GcvT-like"/>
</dbReference>
<accession>G3A5N0</accession>
<dbReference type="Gene3D" id="3.30.1360.120">
    <property type="entry name" value="Probable tRNA modification gtpase trme, domain 1"/>
    <property type="match status" value="1"/>
</dbReference>
<reference evidence="1" key="2">
    <citation type="submission" date="2011-04" db="EMBL/GenBank/DDBJ databases">
        <authorList>
            <person name="Genoscope - CEA"/>
        </authorList>
    </citation>
    <scope>NUCLEOTIDE SEQUENCE</scope>
    <source>
        <strain evidence="1">R24</strain>
    </source>
</reference>
<dbReference type="EMBL" id="FR854088">
    <property type="protein sequence ID" value="CCA88755.1"/>
    <property type="molecule type" value="Genomic_DNA"/>
</dbReference>
<dbReference type="Pfam" id="PF04268">
    <property type="entry name" value="SoxG"/>
    <property type="match status" value="1"/>
</dbReference>
<protein>
    <submittedName>
        <fullName evidence="1">Putative sarcosine oxidase (Gamma subunit)</fullName>
        <ecNumber evidence="1">1.5.3.1</ecNumber>
    </submittedName>
</protein>
<dbReference type="InterPro" id="IPR007375">
    <property type="entry name" value="SoxG"/>
</dbReference>
<dbReference type="SUPFAM" id="SSF103025">
    <property type="entry name" value="Folate-binding domain"/>
    <property type="match status" value="1"/>
</dbReference>
<dbReference type="EC" id="1.5.3.1" evidence="1"/>
<dbReference type="GO" id="GO:0008115">
    <property type="term" value="F:sarcosine oxidase activity"/>
    <property type="evidence" value="ECO:0007669"/>
    <property type="project" value="UniProtKB-EC"/>
</dbReference>
<dbReference type="Gene3D" id="3.30.70.1520">
    <property type="entry name" value="Heterotetrameric sarcosine oxidase"/>
    <property type="match status" value="1"/>
</dbReference>
<dbReference type="AlphaFoldDB" id="G3A5N0"/>
<proteinExistence type="predicted"/>
<gene>
    <name evidence="1" type="ORF">RALSY_30508</name>
</gene>
<evidence type="ECO:0000313" key="1">
    <source>
        <dbReference type="EMBL" id="CCA88755.1"/>
    </source>
</evidence>
<organism evidence="1">
    <name type="scientific">Ralstonia syzygii R24</name>
    <dbReference type="NCBI Taxonomy" id="907261"/>
    <lineage>
        <taxon>Bacteria</taxon>
        <taxon>Pseudomonadati</taxon>
        <taxon>Pseudomonadota</taxon>
        <taxon>Betaproteobacteria</taxon>
        <taxon>Burkholderiales</taxon>
        <taxon>Burkholderiaceae</taxon>
        <taxon>Ralstonia</taxon>
        <taxon>Ralstonia solanacearum species complex</taxon>
    </lineage>
</organism>
<sequence length="194" mass="20994">MANLIARTFVTETWTKPAALPVHTPSLAIHELPLAGIIRIQGSANDSQVIAAIQTATGLTVPLTERYVEADRDILARVGPNEWLLFTDLAVEERALQALQRNFGDVFANATLVSDSRIALAVAGDAAPDFLAKGCALDFHPTAFPPGTLASTRFAGLPAAILHRTLNHYVIYFDVALAEFVVSWLVDASKEFER</sequence>
<reference evidence="1" key="1">
    <citation type="journal article" date="2011" name="PLoS ONE">
        <title>Ralstonia syzygii, the Blood Disease Bacterium and some Asian R. solanacearum strains form a single genomic species despite divergent lifestyles.</title>
        <authorList>
            <person name="Remenant B."/>
            <person name="de Cambiaire J.C."/>
            <person name="Cellier G."/>
            <person name="Jacobs J.M."/>
            <person name="Mangenot S."/>
            <person name="Barbe V."/>
            <person name="Lajus A."/>
            <person name="Vallenet D."/>
            <person name="Medigue C."/>
            <person name="Fegan M."/>
            <person name="Allen C."/>
            <person name="Prior P."/>
        </authorList>
    </citation>
    <scope>NUCLEOTIDE SEQUENCE</scope>
    <source>
        <strain evidence="1">R24</strain>
    </source>
</reference>
<keyword evidence="1" id="KW-0560">Oxidoreductase</keyword>
<name>G3A5N0_9RALS</name>
<dbReference type="RefSeq" id="WP_197331654.1">
    <property type="nucleotide sequence ID" value="NZ_CP115944.1"/>
</dbReference>